<keyword evidence="2" id="KW-1185">Reference proteome</keyword>
<comment type="caution">
    <text evidence="1">The sequence shown here is derived from an EMBL/GenBank/DDBJ whole genome shotgun (WGS) entry which is preliminary data.</text>
</comment>
<protein>
    <submittedName>
        <fullName evidence="1">Uncharacterized protein</fullName>
    </submittedName>
</protein>
<proteinExistence type="predicted"/>
<reference evidence="1 2" key="1">
    <citation type="journal article" date="2019" name="Commun. Biol.">
        <title>The bagworm genome reveals a unique fibroin gene that provides high tensile strength.</title>
        <authorList>
            <person name="Kono N."/>
            <person name="Nakamura H."/>
            <person name="Ohtoshi R."/>
            <person name="Tomita M."/>
            <person name="Numata K."/>
            <person name="Arakawa K."/>
        </authorList>
    </citation>
    <scope>NUCLEOTIDE SEQUENCE [LARGE SCALE GENOMIC DNA]</scope>
</reference>
<organism evidence="1 2">
    <name type="scientific">Eumeta variegata</name>
    <name type="common">Bagworm moth</name>
    <name type="synonym">Eumeta japonica</name>
    <dbReference type="NCBI Taxonomy" id="151549"/>
    <lineage>
        <taxon>Eukaryota</taxon>
        <taxon>Metazoa</taxon>
        <taxon>Ecdysozoa</taxon>
        <taxon>Arthropoda</taxon>
        <taxon>Hexapoda</taxon>
        <taxon>Insecta</taxon>
        <taxon>Pterygota</taxon>
        <taxon>Neoptera</taxon>
        <taxon>Endopterygota</taxon>
        <taxon>Lepidoptera</taxon>
        <taxon>Glossata</taxon>
        <taxon>Ditrysia</taxon>
        <taxon>Tineoidea</taxon>
        <taxon>Psychidae</taxon>
        <taxon>Oiketicinae</taxon>
        <taxon>Eumeta</taxon>
    </lineage>
</organism>
<dbReference type="AlphaFoldDB" id="A0A4C1ZPC0"/>
<evidence type="ECO:0000313" key="2">
    <source>
        <dbReference type="Proteomes" id="UP000299102"/>
    </source>
</evidence>
<dbReference type="EMBL" id="BGZK01001954">
    <property type="protein sequence ID" value="GBP88739.1"/>
    <property type="molecule type" value="Genomic_DNA"/>
</dbReference>
<dbReference type="Proteomes" id="UP000299102">
    <property type="component" value="Unassembled WGS sequence"/>
</dbReference>
<evidence type="ECO:0000313" key="1">
    <source>
        <dbReference type="EMBL" id="GBP88739.1"/>
    </source>
</evidence>
<gene>
    <name evidence="1" type="ORF">EVAR_57909_1</name>
</gene>
<sequence>MRFRRKALFDGAAAKYFSLEESEMDLVALAPWRRRLLATKRTGGTRAAAAGAASPLTFHLCSSPAGTLSSYAAESDDIVLFDFRV</sequence>
<name>A0A4C1ZPC0_EUMVA</name>
<accession>A0A4C1ZPC0</accession>